<dbReference type="InterPro" id="IPR023088">
    <property type="entry name" value="PDEase"/>
</dbReference>
<dbReference type="EMBL" id="KB008073">
    <property type="protein sequence ID" value="ELR14107.1"/>
    <property type="molecule type" value="Genomic_DNA"/>
</dbReference>
<dbReference type="OrthoDB" id="15023at2759"/>
<dbReference type="PRINTS" id="PR00387">
    <property type="entry name" value="PDIESTERASE1"/>
</dbReference>
<dbReference type="SMART" id="SM00471">
    <property type="entry name" value="HDc"/>
    <property type="match status" value="1"/>
</dbReference>
<feature type="compositionally biased region" description="Basic and acidic residues" evidence="6">
    <location>
        <begin position="127"/>
        <end position="138"/>
    </location>
</feature>
<feature type="binding site" evidence="4">
    <location>
        <position position="358"/>
    </location>
    <ligand>
        <name>Zn(2+)</name>
        <dbReference type="ChEBI" id="CHEBI:29105"/>
        <label>1</label>
    </ligand>
</feature>
<dbReference type="RefSeq" id="XP_004336120.1">
    <property type="nucleotide sequence ID" value="XM_004336072.1"/>
</dbReference>
<dbReference type="Proteomes" id="UP000011083">
    <property type="component" value="Unassembled WGS sequence"/>
</dbReference>
<organism evidence="8 9">
    <name type="scientific">Acanthamoeba castellanii (strain ATCC 30010 / Neff)</name>
    <dbReference type="NCBI Taxonomy" id="1257118"/>
    <lineage>
        <taxon>Eukaryota</taxon>
        <taxon>Amoebozoa</taxon>
        <taxon>Discosea</taxon>
        <taxon>Longamoebia</taxon>
        <taxon>Centramoebida</taxon>
        <taxon>Acanthamoebidae</taxon>
        <taxon>Acanthamoeba</taxon>
    </lineage>
</organism>
<accession>L8GMB7</accession>
<feature type="binding site" evidence="4">
    <location>
        <position position="395"/>
    </location>
    <ligand>
        <name>Zn(2+)</name>
        <dbReference type="ChEBI" id="CHEBI:29105"/>
        <label>2</label>
    </ligand>
</feature>
<dbReference type="InterPro" id="IPR036971">
    <property type="entry name" value="PDEase_catalytic_dom_sf"/>
</dbReference>
<dbReference type="GeneID" id="14914657"/>
<dbReference type="CDD" id="cd00077">
    <property type="entry name" value="HDc"/>
    <property type="match status" value="1"/>
</dbReference>
<feature type="binding site" evidence="4">
    <location>
        <position position="512"/>
    </location>
    <ligand>
        <name>Zn(2+)</name>
        <dbReference type="ChEBI" id="CHEBI:29105"/>
        <label>1</label>
    </ligand>
</feature>
<evidence type="ECO:0000313" key="8">
    <source>
        <dbReference type="EMBL" id="ELR14107.1"/>
    </source>
</evidence>
<evidence type="ECO:0000256" key="3">
    <source>
        <dbReference type="PIRSR" id="PIRSR623088-1"/>
    </source>
</evidence>
<dbReference type="KEGG" id="acan:ACA1_367410"/>
<dbReference type="GO" id="GO:0007165">
    <property type="term" value="P:signal transduction"/>
    <property type="evidence" value="ECO:0007669"/>
    <property type="project" value="InterPro"/>
</dbReference>
<comment type="cofactor">
    <cofactor evidence="5">
        <name>a divalent metal cation</name>
        <dbReference type="ChEBI" id="CHEBI:60240"/>
    </cofactor>
    <text evidence="5">Binds 2 divalent metal cations per subunit. Site 1 may preferentially bind zinc ions, while site 2 has a preference for magnesium and/or manganese ions.</text>
</comment>
<feature type="compositionally biased region" description="Acidic residues" evidence="6">
    <location>
        <begin position="144"/>
        <end position="163"/>
    </location>
</feature>
<dbReference type="AlphaFoldDB" id="L8GMB7"/>
<dbReference type="GO" id="GO:0046872">
    <property type="term" value="F:metal ion binding"/>
    <property type="evidence" value="ECO:0007669"/>
    <property type="project" value="UniProtKB-KW"/>
</dbReference>
<comment type="similarity">
    <text evidence="5">Belongs to the cyclic nucleotide phosphodiesterase family.</text>
</comment>
<evidence type="ECO:0000256" key="6">
    <source>
        <dbReference type="SAM" id="MobiDB-lite"/>
    </source>
</evidence>
<dbReference type="InterPro" id="IPR002073">
    <property type="entry name" value="PDEase_catalytic_dom"/>
</dbReference>
<dbReference type="InterPro" id="IPR003607">
    <property type="entry name" value="HD/PDEase_dom"/>
</dbReference>
<evidence type="ECO:0000259" key="7">
    <source>
        <dbReference type="PROSITE" id="PS51845"/>
    </source>
</evidence>
<keyword evidence="1 4" id="KW-0479">Metal-binding</keyword>
<gene>
    <name evidence="8" type="ORF">ACA1_367410</name>
</gene>
<dbReference type="VEuPathDB" id="AmoebaDB:ACA1_367410"/>
<dbReference type="PROSITE" id="PS00126">
    <property type="entry name" value="PDEASE_I_1"/>
    <property type="match status" value="1"/>
</dbReference>
<evidence type="ECO:0000256" key="2">
    <source>
        <dbReference type="ARBA" id="ARBA00022801"/>
    </source>
</evidence>
<evidence type="ECO:0000313" key="9">
    <source>
        <dbReference type="Proteomes" id="UP000011083"/>
    </source>
</evidence>
<keyword evidence="9" id="KW-1185">Reference proteome</keyword>
<evidence type="ECO:0000256" key="5">
    <source>
        <dbReference type="RuleBase" id="RU363067"/>
    </source>
</evidence>
<dbReference type="PROSITE" id="PS51845">
    <property type="entry name" value="PDEASE_I_2"/>
    <property type="match status" value="1"/>
</dbReference>
<evidence type="ECO:0000256" key="4">
    <source>
        <dbReference type="PIRSR" id="PIRSR623088-3"/>
    </source>
</evidence>
<dbReference type="InterPro" id="IPR023174">
    <property type="entry name" value="PDEase_CS"/>
</dbReference>
<reference evidence="8 9" key="1">
    <citation type="journal article" date="2013" name="Genome Biol.">
        <title>Genome of Acanthamoeba castellanii highlights extensive lateral gene transfer and early evolution of tyrosine kinase signaling.</title>
        <authorList>
            <person name="Clarke M."/>
            <person name="Lohan A.J."/>
            <person name="Liu B."/>
            <person name="Lagkouvardos I."/>
            <person name="Roy S."/>
            <person name="Zafar N."/>
            <person name="Bertelli C."/>
            <person name="Schilde C."/>
            <person name="Kianianmomeni A."/>
            <person name="Burglin T.R."/>
            <person name="Frech C."/>
            <person name="Turcotte B."/>
            <person name="Kopec K.O."/>
            <person name="Synnott J.M."/>
            <person name="Choo C."/>
            <person name="Paponov I."/>
            <person name="Finkler A."/>
            <person name="Soon Heng Tan C."/>
            <person name="Hutchins A.P."/>
            <person name="Weinmeier T."/>
            <person name="Rattei T."/>
            <person name="Chu J.S."/>
            <person name="Gimenez G."/>
            <person name="Irimia M."/>
            <person name="Rigden D.J."/>
            <person name="Fitzpatrick D.A."/>
            <person name="Lorenzo-Morales J."/>
            <person name="Bateman A."/>
            <person name="Chiu C.H."/>
            <person name="Tang P."/>
            <person name="Hegemann P."/>
            <person name="Fromm H."/>
            <person name="Raoult D."/>
            <person name="Greub G."/>
            <person name="Miranda-Saavedra D."/>
            <person name="Chen N."/>
            <person name="Nash P."/>
            <person name="Ginger M.L."/>
            <person name="Horn M."/>
            <person name="Schaap P."/>
            <person name="Caler L."/>
            <person name="Loftus B."/>
        </authorList>
    </citation>
    <scope>NUCLEOTIDE SEQUENCE [LARGE SCALE GENOMIC DNA]</scope>
    <source>
        <strain evidence="8 9">Neff</strain>
    </source>
</reference>
<feature type="compositionally biased region" description="Basic and acidic residues" evidence="6">
    <location>
        <begin position="169"/>
        <end position="183"/>
    </location>
</feature>
<dbReference type="EC" id="3.1.4.-" evidence="5"/>
<proteinExistence type="inferred from homology"/>
<evidence type="ECO:0000256" key="1">
    <source>
        <dbReference type="ARBA" id="ARBA00022723"/>
    </source>
</evidence>
<feature type="active site" description="Proton donor" evidence="3">
    <location>
        <position position="354"/>
    </location>
</feature>
<dbReference type="Gene3D" id="1.10.1300.10">
    <property type="entry name" value="3'5'-cyclic nucleotide phosphodiesterase, catalytic domain"/>
    <property type="match status" value="1"/>
</dbReference>
<dbReference type="STRING" id="1257118.L8GMB7"/>
<feature type="domain" description="PDEase" evidence="7">
    <location>
        <begin position="257"/>
        <end position="605"/>
    </location>
</feature>
<dbReference type="SUPFAM" id="SSF109604">
    <property type="entry name" value="HD-domain/PDEase-like"/>
    <property type="match status" value="1"/>
</dbReference>
<feature type="binding site" evidence="4">
    <location>
        <position position="394"/>
    </location>
    <ligand>
        <name>Zn(2+)</name>
        <dbReference type="ChEBI" id="CHEBI:29105"/>
        <label>1</label>
    </ligand>
</feature>
<name>L8GMB7_ACACF</name>
<feature type="region of interest" description="Disordered" evidence="6">
    <location>
        <begin position="121"/>
        <end position="187"/>
    </location>
</feature>
<keyword evidence="2 5" id="KW-0378">Hydrolase</keyword>
<dbReference type="GO" id="GO:0004114">
    <property type="term" value="F:3',5'-cyclic-nucleotide phosphodiesterase activity"/>
    <property type="evidence" value="ECO:0007669"/>
    <property type="project" value="InterPro"/>
</dbReference>
<protein>
    <recommendedName>
        <fullName evidence="5">Phosphodiesterase</fullName>
        <ecNumber evidence="5">3.1.4.-</ecNumber>
    </recommendedName>
</protein>
<dbReference type="Pfam" id="PF00233">
    <property type="entry name" value="PDEase_I"/>
    <property type="match status" value="1"/>
</dbReference>
<feature type="binding site" evidence="4">
    <location>
        <position position="395"/>
    </location>
    <ligand>
        <name>Zn(2+)</name>
        <dbReference type="ChEBI" id="CHEBI:29105"/>
        <label>1</label>
    </ligand>
</feature>
<dbReference type="PANTHER" id="PTHR11347">
    <property type="entry name" value="CYCLIC NUCLEOTIDE PHOSPHODIESTERASE"/>
    <property type="match status" value="1"/>
</dbReference>
<sequence length="605" mass="66483">MTRVVEQAGLGAVAVVHVGSDGGFDLPDALHPDVLPLALAHDLPIIVVSQRGLGEADTEALLGVGGVADVASVDVVPPSLLRRRLQAHMALARARHQSQLSPAPSWQSLSGQLLLQMERVAQPRPSDSGDRGAVKERPGGAGDEHDDNDDGNDDDGGEEEDEAAGAGQGKEKRSSGDRVHRIADGSTPHHLSVVESVLLQLDQQGRAFAADYPELSRLVVRLLRDLYSPESTVFQPGEDLFKDKCADSATREWIVETYTRRPSLAECLMTSPASGGSLKRSLSLSQAGRALKSWQFNAFDCSEDTLESLIPEIFNAELQLLKLFDVRPLVLVPMAVFCNFVREVRRHYQANPYHNFVHAFDVLQTVYSLLFITDAVNFLTELDIFALLVSALCHDLSHPGTNNAFQVNNLTSLALLYNDVSVLENHHVATLFRIVNDPAANADIFARLSKEQFREVRAVIIKSVLGTDMSYHFESTNLFKARDPEDRASASLRSDVKDDRQLVMKILLHTADISNQAKPWEVASRWAVKVTEEFLAQGELERLAGGPISPGMDKTLVKMEQMTANFIELVLEPLFSALVAYFPAMGPQHALLLANKRKWRGRDAA</sequence>